<protein>
    <submittedName>
        <fullName evidence="1">Uncharacterized protein</fullName>
    </submittedName>
</protein>
<dbReference type="EMBL" id="KV012774">
    <property type="protein sequence ID" value="KZV24475.1"/>
    <property type="molecule type" value="Genomic_DNA"/>
</dbReference>
<dbReference type="AlphaFoldDB" id="A0A2Z7ARK4"/>
<sequence length="52" mass="6191">MQVVVVILIEALWKDLFLLIDRDKEKEAEGIAVDLIKEGDTRIEQLLIPWWW</sequence>
<reference evidence="1 2" key="1">
    <citation type="journal article" date="2015" name="Proc. Natl. Acad. Sci. U.S.A.">
        <title>The resurrection genome of Boea hygrometrica: A blueprint for survival of dehydration.</title>
        <authorList>
            <person name="Xiao L."/>
            <person name="Yang G."/>
            <person name="Zhang L."/>
            <person name="Yang X."/>
            <person name="Zhao S."/>
            <person name="Ji Z."/>
            <person name="Zhou Q."/>
            <person name="Hu M."/>
            <person name="Wang Y."/>
            <person name="Chen M."/>
            <person name="Xu Y."/>
            <person name="Jin H."/>
            <person name="Xiao X."/>
            <person name="Hu G."/>
            <person name="Bao F."/>
            <person name="Hu Y."/>
            <person name="Wan P."/>
            <person name="Li L."/>
            <person name="Deng X."/>
            <person name="Kuang T."/>
            <person name="Xiang C."/>
            <person name="Zhu J.K."/>
            <person name="Oliver M.J."/>
            <person name="He Y."/>
        </authorList>
    </citation>
    <scope>NUCLEOTIDE SEQUENCE [LARGE SCALE GENOMIC DNA]</scope>
    <source>
        <strain evidence="2">cv. XS01</strain>
    </source>
</reference>
<proteinExistence type="predicted"/>
<gene>
    <name evidence="1" type="ORF">F511_44987</name>
</gene>
<keyword evidence="2" id="KW-1185">Reference proteome</keyword>
<accession>A0A2Z7ARK4</accession>
<dbReference type="Proteomes" id="UP000250235">
    <property type="component" value="Unassembled WGS sequence"/>
</dbReference>
<name>A0A2Z7ARK4_9LAMI</name>
<organism evidence="1 2">
    <name type="scientific">Dorcoceras hygrometricum</name>
    <dbReference type="NCBI Taxonomy" id="472368"/>
    <lineage>
        <taxon>Eukaryota</taxon>
        <taxon>Viridiplantae</taxon>
        <taxon>Streptophyta</taxon>
        <taxon>Embryophyta</taxon>
        <taxon>Tracheophyta</taxon>
        <taxon>Spermatophyta</taxon>
        <taxon>Magnoliopsida</taxon>
        <taxon>eudicotyledons</taxon>
        <taxon>Gunneridae</taxon>
        <taxon>Pentapetalae</taxon>
        <taxon>asterids</taxon>
        <taxon>lamiids</taxon>
        <taxon>Lamiales</taxon>
        <taxon>Gesneriaceae</taxon>
        <taxon>Didymocarpoideae</taxon>
        <taxon>Trichosporeae</taxon>
        <taxon>Loxocarpinae</taxon>
        <taxon>Dorcoceras</taxon>
    </lineage>
</organism>
<evidence type="ECO:0000313" key="1">
    <source>
        <dbReference type="EMBL" id="KZV24475.1"/>
    </source>
</evidence>
<evidence type="ECO:0000313" key="2">
    <source>
        <dbReference type="Proteomes" id="UP000250235"/>
    </source>
</evidence>